<evidence type="ECO:0000256" key="1">
    <source>
        <dbReference type="SAM" id="Coils"/>
    </source>
</evidence>
<organism evidence="2 3">
    <name type="scientific">Streblomastix strix</name>
    <dbReference type="NCBI Taxonomy" id="222440"/>
    <lineage>
        <taxon>Eukaryota</taxon>
        <taxon>Metamonada</taxon>
        <taxon>Preaxostyla</taxon>
        <taxon>Oxymonadida</taxon>
        <taxon>Streblomastigidae</taxon>
        <taxon>Streblomastix</taxon>
    </lineage>
</organism>
<protein>
    <submittedName>
        <fullName evidence="2">Uncharacterized protein</fullName>
    </submittedName>
</protein>
<dbReference type="OrthoDB" id="10657131at2759"/>
<dbReference type="EMBL" id="SNRW01003250">
    <property type="protein sequence ID" value="KAA6390342.1"/>
    <property type="molecule type" value="Genomic_DNA"/>
</dbReference>
<dbReference type="AlphaFoldDB" id="A0A5J4W6N2"/>
<dbReference type="SUPFAM" id="SSF90257">
    <property type="entry name" value="Myosin rod fragments"/>
    <property type="match status" value="1"/>
</dbReference>
<proteinExistence type="predicted"/>
<evidence type="ECO:0000313" key="2">
    <source>
        <dbReference type="EMBL" id="KAA6390342.1"/>
    </source>
</evidence>
<feature type="coiled-coil region" evidence="1">
    <location>
        <begin position="180"/>
        <end position="347"/>
    </location>
</feature>
<reference evidence="2 3" key="1">
    <citation type="submission" date="2019-03" db="EMBL/GenBank/DDBJ databases">
        <title>Single cell metagenomics reveals metabolic interactions within the superorganism composed of flagellate Streblomastix strix and complex community of Bacteroidetes bacteria on its surface.</title>
        <authorList>
            <person name="Treitli S.C."/>
            <person name="Kolisko M."/>
            <person name="Husnik F."/>
            <person name="Keeling P."/>
            <person name="Hampl V."/>
        </authorList>
    </citation>
    <scope>NUCLEOTIDE SEQUENCE [LARGE SCALE GENOMIC DNA]</scope>
    <source>
        <strain evidence="2">ST1C</strain>
    </source>
</reference>
<feature type="coiled-coil region" evidence="1">
    <location>
        <begin position="26"/>
        <end position="123"/>
    </location>
</feature>
<dbReference type="Proteomes" id="UP000324800">
    <property type="component" value="Unassembled WGS sequence"/>
</dbReference>
<accession>A0A5J4W6N2</accession>
<sequence>MERRILDLEKQNTELIAKNQFFMSKWEEAQNQAALMRAQVEEKKNENMLLIGQIKQLENNRTQQEVAIHALRQQLSELSDVNKNLNYNLNRGQVNNKENVESIKALYRENEMVKKRKDELSDINRSLMRDIEAKDEVLQRTTTEIMEREKHFRDVMENFKALANELATTRTAFGDSEQACQELQQTIASQAEQIAQLQDRLREFEHANTTLGSALQQHHSHSQQLTQEVINARNEIERERDEINQLFSEQQAHLLVSQSQSERMKEQEREIAQLMSENMRLKNRCEELNAQTVAAEQISEGESQKVVGVHQLLIEAQADCAEQQGRIDALMNEIAAKNIDLQEMEKYNYHMQYKKEMILLEKEEI</sequence>
<evidence type="ECO:0000313" key="3">
    <source>
        <dbReference type="Proteomes" id="UP000324800"/>
    </source>
</evidence>
<keyword evidence="1" id="KW-0175">Coiled coil</keyword>
<comment type="caution">
    <text evidence="2">The sequence shown here is derived from an EMBL/GenBank/DDBJ whole genome shotgun (WGS) entry which is preliminary data.</text>
</comment>
<gene>
    <name evidence="2" type="ORF">EZS28_014130</name>
</gene>
<name>A0A5J4W6N2_9EUKA</name>